<dbReference type="EMBL" id="ADFP01000020">
    <property type="protein sequence ID" value="EFB91752.1"/>
    <property type="molecule type" value="Genomic_DNA"/>
</dbReference>
<evidence type="ECO:0000313" key="1">
    <source>
        <dbReference type="EMBL" id="EFB91752.1"/>
    </source>
</evidence>
<name>A0ABP2HWU1_9BACT</name>
<keyword evidence="2" id="KW-1185">Reference proteome</keyword>
<protein>
    <submittedName>
        <fullName evidence="1">Uncharacterized protein</fullName>
    </submittedName>
</protein>
<sequence>AAAPAAQQAVSPIRISSFFRFMERTSIEIFQSDRRRTVFSRRHHITTGVRKSRAIFCFAAG</sequence>
<feature type="non-terminal residue" evidence="1">
    <location>
        <position position="1"/>
    </location>
</feature>
<evidence type="ECO:0000313" key="2">
    <source>
        <dbReference type="Proteomes" id="UP000006462"/>
    </source>
</evidence>
<gene>
    <name evidence="1" type="ORF">HMPREF7215_0779</name>
</gene>
<accession>A0ABP2HWU1</accession>
<organism evidence="1 2">
    <name type="scientific">Pyramidobacter piscolens W5455</name>
    <dbReference type="NCBI Taxonomy" id="352165"/>
    <lineage>
        <taxon>Bacteria</taxon>
        <taxon>Thermotogati</taxon>
        <taxon>Synergistota</taxon>
        <taxon>Synergistia</taxon>
        <taxon>Synergistales</taxon>
        <taxon>Dethiosulfovibrionaceae</taxon>
        <taxon>Pyramidobacter</taxon>
    </lineage>
</organism>
<reference evidence="1 2" key="1">
    <citation type="submission" date="2009-12" db="EMBL/GenBank/DDBJ databases">
        <authorList>
            <person name="Shrivastava S."/>
            <person name="Madupu R."/>
            <person name="Durkin A.S."/>
            <person name="Torralba M."/>
            <person name="Methe B."/>
            <person name="Sutton G.G."/>
            <person name="Strausberg R.L."/>
            <person name="Nelson K.E."/>
        </authorList>
    </citation>
    <scope>NUCLEOTIDE SEQUENCE [LARGE SCALE GENOMIC DNA]</scope>
    <source>
        <strain evidence="1 2">W5455</strain>
    </source>
</reference>
<comment type="caution">
    <text evidence="1">The sequence shown here is derived from an EMBL/GenBank/DDBJ whole genome shotgun (WGS) entry which is preliminary data.</text>
</comment>
<proteinExistence type="predicted"/>
<dbReference type="Proteomes" id="UP000006462">
    <property type="component" value="Unassembled WGS sequence"/>
</dbReference>